<dbReference type="InterPro" id="IPR013087">
    <property type="entry name" value="Znf_C2H2_type"/>
</dbReference>
<dbReference type="PANTHER" id="PTHR16515">
    <property type="entry name" value="PR DOMAIN ZINC FINGER PROTEIN"/>
    <property type="match status" value="1"/>
</dbReference>
<dbReference type="KEGG" id="obi:106871897"/>
<dbReference type="SMART" id="SM00355">
    <property type="entry name" value="ZnF_C2H2"/>
    <property type="match status" value="9"/>
</dbReference>
<dbReference type="InterPro" id="IPR036236">
    <property type="entry name" value="Znf_C2H2_sf"/>
</dbReference>
<dbReference type="GO" id="GO:0005634">
    <property type="term" value="C:nucleus"/>
    <property type="evidence" value="ECO:0007669"/>
    <property type="project" value="UniProtKB-SubCell"/>
</dbReference>
<evidence type="ECO:0000313" key="11">
    <source>
        <dbReference type="EMBL" id="KOF86142.1"/>
    </source>
</evidence>
<keyword evidence="2" id="KW-0479">Metal-binding</keyword>
<evidence type="ECO:0000256" key="3">
    <source>
        <dbReference type="ARBA" id="ARBA00022737"/>
    </source>
</evidence>
<keyword evidence="3" id="KW-0677">Repeat</keyword>
<dbReference type="PROSITE" id="PS50157">
    <property type="entry name" value="ZINC_FINGER_C2H2_2"/>
    <property type="match status" value="9"/>
</dbReference>
<feature type="domain" description="C2H2-type" evidence="10">
    <location>
        <begin position="1193"/>
        <end position="1220"/>
    </location>
</feature>
<feature type="domain" description="C2H2-type" evidence="10">
    <location>
        <begin position="48"/>
        <end position="70"/>
    </location>
</feature>
<feature type="compositionally biased region" description="Basic and acidic residues" evidence="9">
    <location>
        <begin position="879"/>
        <end position="889"/>
    </location>
</feature>
<evidence type="ECO:0000256" key="2">
    <source>
        <dbReference type="ARBA" id="ARBA00022723"/>
    </source>
</evidence>
<feature type="domain" description="C2H2-type" evidence="10">
    <location>
        <begin position="1221"/>
        <end position="1248"/>
    </location>
</feature>
<organism evidence="11">
    <name type="scientific">Octopus bimaculoides</name>
    <name type="common">California two-spotted octopus</name>
    <dbReference type="NCBI Taxonomy" id="37653"/>
    <lineage>
        <taxon>Eukaryota</taxon>
        <taxon>Metazoa</taxon>
        <taxon>Spiralia</taxon>
        <taxon>Lophotrochozoa</taxon>
        <taxon>Mollusca</taxon>
        <taxon>Cephalopoda</taxon>
        <taxon>Coleoidea</taxon>
        <taxon>Octopodiformes</taxon>
        <taxon>Octopoda</taxon>
        <taxon>Incirrata</taxon>
        <taxon>Octopodidae</taxon>
        <taxon>Octopus</taxon>
    </lineage>
</organism>
<evidence type="ECO:0000256" key="6">
    <source>
        <dbReference type="ARBA" id="ARBA00023125"/>
    </source>
</evidence>
<dbReference type="FunFam" id="3.30.160.60:FF:000624">
    <property type="entry name" value="zinc finger protein 697"/>
    <property type="match status" value="1"/>
</dbReference>
<keyword evidence="6" id="KW-0238">DNA-binding</keyword>
<feature type="region of interest" description="Disordered" evidence="9">
    <location>
        <begin position="321"/>
        <end position="344"/>
    </location>
</feature>
<evidence type="ECO:0000256" key="9">
    <source>
        <dbReference type="SAM" id="MobiDB-lite"/>
    </source>
</evidence>
<dbReference type="FunFam" id="3.30.160.60:FF:000045">
    <property type="entry name" value="ZFP69 zinc finger protein B"/>
    <property type="match status" value="3"/>
</dbReference>
<accession>A0A0L8HAC4</accession>
<dbReference type="Pfam" id="PF00096">
    <property type="entry name" value="zf-C2H2"/>
    <property type="match status" value="6"/>
</dbReference>
<proteinExistence type="predicted"/>
<gene>
    <name evidence="11" type="ORF">OCBIM_22019178mg</name>
</gene>
<feature type="compositionally biased region" description="Basic and acidic residues" evidence="9">
    <location>
        <begin position="1052"/>
        <end position="1062"/>
    </location>
</feature>
<dbReference type="Gene3D" id="3.30.160.60">
    <property type="entry name" value="Classic Zinc Finger"/>
    <property type="match status" value="6"/>
</dbReference>
<feature type="domain" description="C2H2-type" evidence="10">
    <location>
        <begin position="626"/>
        <end position="653"/>
    </location>
</feature>
<feature type="region of interest" description="Disordered" evidence="9">
    <location>
        <begin position="863"/>
        <end position="896"/>
    </location>
</feature>
<dbReference type="GO" id="GO:0003677">
    <property type="term" value="F:DNA binding"/>
    <property type="evidence" value="ECO:0007669"/>
    <property type="project" value="UniProtKB-KW"/>
</dbReference>
<dbReference type="GO" id="GO:0010468">
    <property type="term" value="P:regulation of gene expression"/>
    <property type="evidence" value="ECO:0007669"/>
    <property type="project" value="TreeGrafter"/>
</dbReference>
<dbReference type="PROSITE" id="PS00028">
    <property type="entry name" value="ZINC_FINGER_C2H2_1"/>
    <property type="match status" value="8"/>
</dbReference>
<dbReference type="SUPFAM" id="SSF57667">
    <property type="entry name" value="beta-beta-alpha zinc fingers"/>
    <property type="match status" value="4"/>
</dbReference>
<evidence type="ECO:0000256" key="1">
    <source>
        <dbReference type="ARBA" id="ARBA00004123"/>
    </source>
</evidence>
<dbReference type="FunFam" id="3.30.160.60:FF:000774">
    <property type="entry name" value="Zinc finger protein"/>
    <property type="match status" value="1"/>
</dbReference>
<dbReference type="OrthoDB" id="3945418at2759"/>
<evidence type="ECO:0000256" key="5">
    <source>
        <dbReference type="ARBA" id="ARBA00022833"/>
    </source>
</evidence>
<feature type="compositionally biased region" description="Polar residues" evidence="9">
    <location>
        <begin position="863"/>
        <end position="877"/>
    </location>
</feature>
<feature type="compositionally biased region" description="Polar residues" evidence="9">
    <location>
        <begin position="509"/>
        <end position="524"/>
    </location>
</feature>
<feature type="domain" description="C2H2-type" evidence="10">
    <location>
        <begin position="693"/>
        <end position="720"/>
    </location>
</feature>
<feature type="region of interest" description="Disordered" evidence="9">
    <location>
        <begin position="1052"/>
        <end position="1085"/>
    </location>
</feature>
<dbReference type="InterPro" id="IPR050331">
    <property type="entry name" value="Zinc_finger"/>
</dbReference>
<feature type="domain" description="C2H2-type" evidence="10">
    <location>
        <begin position="654"/>
        <end position="681"/>
    </location>
</feature>
<protein>
    <recommendedName>
        <fullName evidence="10">C2H2-type domain-containing protein</fullName>
    </recommendedName>
</protein>
<dbReference type="FunFam" id="3.30.160.60:FF:000557">
    <property type="entry name" value="zinc finger and SCAN domain-containing protein 29"/>
    <property type="match status" value="1"/>
</dbReference>
<name>A0A0L8HAC4_OCTBM</name>
<keyword evidence="7" id="KW-0539">Nucleus</keyword>
<evidence type="ECO:0000256" key="4">
    <source>
        <dbReference type="ARBA" id="ARBA00022771"/>
    </source>
</evidence>
<comment type="subcellular location">
    <subcellularLocation>
        <location evidence="1">Nucleus</location>
    </subcellularLocation>
</comment>
<feature type="domain" description="C2H2-type" evidence="10">
    <location>
        <begin position="200"/>
        <end position="223"/>
    </location>
</feature>
<keyword evidence="4 8" id="KW-0863">Zinc-finger</keyword>
<reference evidence="11" key="1">
    <citation type="submission" date="2015-07" db="EMBL/GenBank/DDBJ databases">
        <title>MeaNS - Measles Nucleotide Surveillance Program.</title>
        <authorList>
            <person name="Tran T."/>
            <person name="Druce J."/>
        </authorList>
    </citation>
    <scope>NUCLEOTIDE SEQUENCE</scope>
    <source>
        <strain evidence="11">UCB-OBI-ISO-001</strain>
        <tissue evidence="11">Gonad</tissue>
    </source>
</reference>
<sequence length="1456" mass="165344">MEIELHKLSTLETSLNKSKYPCEYCQKSFSRPSHLTRHLRVHTGEKPFFCLVCGKCFKQSNHLTSHAKIHHKPIDTNNNALSLLTVDPSLPTFDTSSFLTPGDKSNHEMSPIESPACFTNGLLPSHVKREPGLSLRDDDCIITKANTNRQVENLILSGSIAACLKRSTPAFLSKQHLNYKKDVSKLTNKSPVSKELTTSLKCELCMEEFMNYNSLKIHLQTHTFPPKIQHQKRPVVKNMNVFSYRDYLSQKSVSENKDGHLQIQMKENLDVSKDVNNISINVSDDILNDEILLLQSDAESDDDDDDDVIIIKADLDSEANLSSDSALETEKSKPIKPTLRTKDPQLDDIRVTSKHKHLDSMDLNENSSTLQTLRENNNFKSGFSSSNLRILEKMLSGETVDQSYLNTALSSSLTPPSSSSSQTAKRQSFIHFDIDKNHTLHVGSKPFTRDKLATQQWETSHSSTISPNKRRQILSSLPNDATTTQQLPHLTSNKVISSDAVQLNRTLFPSTIPENQSQTSFSRTSKFKPDTLVSRTSFNVINNTSVQQPESRKRLSNQLISNNKSNNTLSRTPLMTSQQHTSSNFLAFKNQHQNYQSRIKKPHLSTFGVYQSRNRYLSGNNSQNRFRCKYCPKAFSRPSHLLRHVRVHTGEKPFKCKYCSKQFRQSNHLTTHIRIHTGIKPFQHRFHLSPRPFDCQLCGQSFFLLSHLNLHLQSHVATFSYPNTQFSDDALLVLDPNEDSIMIEDEAPSHNTTVEKAHPIQNDSEHSMLKSQTQNLHPSVLYIKELSEVSYNKDSNNNEHVELLSEDESIEEISETVNTNGKGSSVQDNQTSVESNFDTEFITPHANEVWTLRTDDLDSKTSVSTPNEFHSQLSAETYTPKELEWKSRSSSDSTDNQEVAIEVVKCEEDHFSEQVNPNLSEIQTSVKKEQETVDECNPDTLSVFTPKLTSSPKPDECFIKVKEEPLEEEDVDRNDVSLNDKSLSTACKYTEKDNMQEFLEQEQSNFLGNCLQNIKTEACASTKTVSSYPLAIEDEQDIWKKFTHTSSHAFNDDTLKLNEPKKNAKMSTNQEHRQSTQDNPNTIASFDPGKGMKCHYCNKHFENWNHYSIHVKSHYTDNQVYLDNTSLRYNPNFGIVSQNLLIIDDDDDDDPAPNAKVLTQESQHILASPNRLRRVVYGSNSVSPSSMSKKPMFKCTYCEKSFSRPSHLTRHIRIHTGEKPFKCNICNKNFTQSNHLTSHLKIHTERKLDDYSSIQQRFSLLSQFETHLKTRGSWHSNPVEGKSLALHNNNNNHSTENLANKVILNSTTTSPNEINSANQESLFTTNKQLETKPTPLTDNHSLSDPSNISYKTAEESLSDLREETSELTNSPDSSTGQCKTDIASFNSGNNFNTISSPVFPSISIMQNILKEPQIKVEKSNFARDYSAEWQREDKTATLEKQVLYEDDVKPEILPNI</sequence>
<dbReference type="PANTHER" id="PTHR16515:SF60">
    <property type="entry name" value="ZINC FINGER PROTEIN 436"/>
    <property type="match status" value="1"/>
</dbReference>
<feature type="region of interest" description="Disordered" evidence="9">
    <location>
        <begin position="509"/>
        <end position="528"/>
    </location>
</feature>
<evidence type="ECO:0000256" key="7">
    <source>
        <dbReference type="ARBA" id="ARBA00023242"/>
    </source>
</evidence>
<feature type="domain" description="C2H2-type" evidence="10">
    <location>
        <begin position="1092"/>
        <end position="1119"/>
    </location>
</feature>
<keyword evidence="5" id="KW-0862">Zinc</keyword>
<feature type="domain" description="C2H2-type" evidence="10">
    <location>
        <begin position="20"/>
        <end position="47"/>
    </location>
</feature>
<dbReference type="GO" id="GO:0008270">
    <property type="term" value="F:zinc ion binding"/>
    <property type="evidence" value="ECO:0007669"/>
    <property type="project" value="UniProtKB-KW"/>
</dbReference>
<evidence type="ECO:0000256" key="8">
    <source>
        <dbReference type="PROSITE-ProRule" id="PRU00042"/>
    </source>
</evidence>
<dbReference type="EMBL" id="KQ418729">
    <property type="protein sequence ID" value="KOF86142.1"/>
    <property type="molecule type" value="Genomic_DNA"/>
</dbReference>
<evidence type="ECO:0000259" key="10">
    <source>
        <dbReference type="PROSITE" id="PS50157"/>
    </source>
</evidence>